<evidence type="ECO:0000313" key="2">
    <source>
        <dbReference type="Proteomes" id="UP000324209"/>
    </source>
</evidence>
<dbReference type="Proteomes" id="UP000324209">
    <property type="component" value="Chromosome"/>
</dbReference>
<dbReference type="RefSeq" id="WP_149487263.1">
    <property type="nucleotide sequence ID" value="NZ_CP036150.1"/>
</dbReference>
<dbReference type="Pfam" id="PF13277">
    <property type="entry name" value="YmdB"/>
    <property type="match status" value="1"/>
</dbReference>
<dbReference type="PANTHER" id="PTHR36303:SF1">
    <property type="entry name" value="2',3'-CYCLIC-NUCLEOTIDE 2'-PHOSPHODIESTERASE"/>
    <property type="match status" value="1"/>
</dbReference>
<organism evidence="1 2">
    <name type="scientific">Oceanispirochaeta crateris</name>
    <dbReference type="NCBI Taxonomy" id="2518645"/>
    <lineage>
        <taxon>Bacteria</taxon>
        <taxon>Pseudomonadati</taxon>
        <taxon>Spirochaetota</taxon>
        <taxon>Spirochaetia</taxon>
        <taxon>Spirochaetales</taxon>
        <taxon>Spirochaetaceae</taxon>
        <taxon>Oceanispirochaeta</taxon>
    </lineage>
</organism>
<protein>
    <submittedName>
        <fullName evidence="1">YmdB family metallophosphoesterase</fullName>
    </submittedName>
</protein>
<dbReference type="InterPro" id="IPR029052">
    <property type="entry name" value="Metallo-depent_PP-like"/>
</dbReference>
<dbReference type="KEGG" id="ock:EXM22_14825"/>
<dbReference type="OrthoDB" id="9801109at2"/>
<dbReference type="PANTHER" id="PTHR36303">
    <property type="entry name" value="2',3'-CYCLIC-NUCLEOTIDE 2'-PHOSPHODIESTERASE"/>
    <property type="match status" value="1"/>
</dbReference>
<dbReference type="SUPFAM" id="SSF56300">
    <property type="entry name" value="Metallo-dependent phosphatases"/>
    <property type="match status" value="1"/>
</dbReference>
<reference evidence="1 2" key="1">
    <citation type="submission" date="2019-02" db="EMBL/GenBank/DDBJ databases">
        <title>Complete Genome Sequence and Methylome Analysis of free living Spirochaetas.</title>
        <authorList>
            <person name="Fomenkov A."/>
            <person name="Dubinina G."/>
            <person name="Leshcheva N."/>
            <person name="Mikheeva N."/>
            <person name="Grabovich M."/>
            <person name="Vincze T."/>
            <person name="Roberts R.J."/>
        </authorList>
    </citation>
    <scope>NUCLEOTIDE SEQUENCE [LARGE SCALE GENOMIC DNA]</scope>
    <source>
        <strain evidence="1 2">K2</strain>
    </source>
</reference>
<keyword evidence="2" id="KW-1185">Reference proteome</keyword>
<sequence>MRVLFIGEIVSKAGVFTVKKLLPKLKVEKNLDFVVANGNGVTGGFGMGMNHSLYLKKLGIDAFTSGECVFYKKDMVGFIPKASFLIRPANYPPGSPGRGWGIYNVGEQKIAIINLLGQSGYQRVHLSNPFSYVTELIKRVKETTPHIVINFHATTTAERQTLSYIVDGQVSAMIGTGTKAITADASIMKKGTAMITDAGRCGSLHSVGGLEMDVEIKKFLTQIPERSRDAWDQLEMQGVVLDLDDQGNARSIETLRIPCMEKPDDTTNNR</sequence>
<name>A0A5C1QPL0_9SPIO</name>
<dbReference type="EMBL" id="CP036150">
    <property type="protein sequence ID" value="QEN09189.1"/>
    <property type="molecule type" value="Genomic_DNA"/>
</dbReference>
<dbReference type="InterPro" id="IPR005235">
    <property type="entry name" value="YmdB-like"/>
</dbReference>
<evidence type="ECO:0000313" key="1">
    <source>
        <dbReference type="EMBL" id="QEN09189.1"/>
    </source>
</evidence>
<dbReference type="GO" id="GO:0004113">
    <property type="term" value="F:2',3'-cyclic-nucleotide 3'-phosphodiesterase activity"/>
    <property type="evidence" value="ECO:0007669"/>
    <property type="project" value="TreeGrafter"/>
</dbReference>
<dbReference type="AlphaFoldDB" id="A0A5C1QPL0"/>
<gene>
    <name evidence="1" type="ORF">EXM22_14825</name>
</gene>
<dbReference type="Gene3D" id="3.60.21.10">
    <property type="match status" value="1"/>
</dbReference>
<accession>A0A5C1QPL0</accession>
<proteinExistence type="predicted"/>
<dbReference type="PIRSF" id="PIRSF004789">
    <property type="entry name" value="DR1281"/>
    <property type="match status" value="1"/>
</dbReference>